<dbReference type="PANTHER" id="PTHR48011">
    <property type="entry name" value="CCR4-NOT TRANSCRIPTIONAL COMPLEX SUBUNIT CAF120-RELATED"/>
    <property type="match status" value="1"/>
</dbReference>
<dbReference type="InterPro" id="IPR052751">
    <property type="entry name" value="Plant_MAPKKK"/>
</dbReference>
<gene>
    <name evidence="2" type="ORF">G5714_015668</name>
</gene>
<evidence type="ECO:0000313" key="3">
    <source>
        <dbReference type="Proteomes" id="UP000579812"/>
    </source>
</evidence>
<dbReference type="PROSITE" id="PS00108">
    <property type="entry name" value="PROTEIN_KINASE_ST"/>
    <property type="match status" value="1"/>
</dbReference>
<dbReference type="SUPFAM" id="SSF56112">
    <property type="entry name" value="Protein kinase-like (PK-like)"/>
    <property type="match status" value="1"/>
</dbReference>
<dbReference type="GO" id="GO:0004672">
    <property type="term" value="F:protein kinase activity"/>
    <property type="evidence" value="ECO:0007669"/>
    <property type="project" value="InterPro"/>
</dbReference>
<name>A0A7J6C850_9TELE</name>
<sequence length="323" mass="36431">MAIRNGEQRIVYVNDYDEDEQMPVVQRHLLVTDNVGDPLVIKCGVLCLTVNFKAWRIAVMAFSAATYAKGNFGKVYKVTYGNTHAALKKVPSTSVSKQEIQKEKNIYWSLNHSNVVKLLAEPWLDSRGMWNIPLELISGKTLEKLMFSPQSNMELTKPVMVTIIKGMCEGLTYMHSKNIVHQDLKPDNIMVEYSTYRAVIIDLGLARFQKNGLCFGVEGGNLCYSAPEIFQGKHRDQYSDVWAMGKIITELLIVPRARLPPTIDTVYVFGVMGMNPYSFPLSRMVGSFVMLRPTMQQVLGNILEAGKRWIMFSNVLGNMGIAF</sequence>
<feature type="domain" description="Protein kinase" evidence="1">
    <location>
        <begin position="61"/>
        <end position="310"/>
    </location>
</feature>
<organism evidence="2 3">
    <name type="scientific">Onychostoma macrolepis</name>
    <dbReference type="NCBI Taxonomy" id="369639"/>
    <lineage>
        <taxon>Eukaryota</taxon>
        <taxon>Metazoa</taxon>
        <taxon>Chordata</taxon>
        <taxon>Craniata</taxon>
        <taxon>Vertebrata</taxon>
        <taxon>Euteleostomi</taxon>
        <taxon>Actinopterygii</taxon>
        <taxon>Neopterygii</taxon>
        <taxon>Teleostei</taxon>
        <taxon>Ostariophysi</taxon>
        <taxon>Cypriniformes</taxon>
        <taxon>Cyprinidae</taxon>
        <taxon>Acrossocheilinae</taxon>
        <taxon>Onychostoma</taxon>
    </lineage>
</organism>
<dbReference type="InterPro" id="IPR011009">
    <property type="entry name" value="Kinase-like_dom_sf"/>
</dbReference>
<protein>
    <recommendedName>
        <fullName evidence="1">Protein kinase domain-containing protein</fullName>
    </recommendedName>
</protein>
<dbReference type="EMBL" id="JAAMOB010000016">
    <property type="protein sequence ID" value="KAF4102785.1"/>
    <property type="molecule type" value="Genomic_DNA"/>
</dbReference>
<keyword evidence="3" id="KW-1185">Reference proteome</keyword>
<dbReference type="Gene3D" id="1.10.510.10">
    <property type="entry name" value="Transferase(Phosphotransferase) domain 1"/>
    <property type="match status" value="1"/>
</dbReference>
<dbReference type="CDD" id="cd00180">
    <property type="entry name" value="PKc"/>
    <property type="match status" value="1"/>
</dbReference>
<dbReference type="Proteomes" id="UP000579812">
    <property type="component" value="Unassembled WGS sequence"/>
</dbReference>
<dbReference type="Pfam" id="PF00069">
    <property type="entry name" value="Pkinase"/>
    <property type="match status" value="1"/>
</dbReference>
<comment type="caution">
    <text evidence="2">The sequence shown here is derived from an EMBL/GenBank/DDBJ whole genome shotgun (WGS) entry which is preliminary data.</text>
</comment>
<dbReference type="GO" id="GO:0007165">
    <property type="term" value="P:signal transduction"/>
    <property type="evidence" value="ECO:0007669"/>
    <property type="project" value="TreeGrafter"/>
</dbReference>
<dbReference type="GO" id="GO:0005524">
    <property type="term" value="F:ATP binding"/>
    <property type="evidence" value="ECO:0007669"/>
    <property type="project" value="InterPro"/>
</dbReference>
<dbReference type="PANTHER" id="PTHR48011:SF84">
    <property type="entry name" value="KINASE, PUTATIVE-RELATED"/>
    <property type="match status" value="1"/>
</dbReference>
<dbReference type="AlphaFoldDB" id="A0A7J6C850"/>
<reference evidence="2 3" key="1">
    <citation type="submission" date="2020-04" db="EMBL/GenBank/DDBJ databases">
        <title>Chromosome-level genome assembly of a cyprinid fish Onychostoma macrolepis by integration of Nanopore Sequencing, Bionano and Hi-C technology.</title>
        <authorList>
            <person name="Wang D."/>
        </authorList>
    </citation>
    <scope>NUCLEOTIDE SEQUENCE [LARGE SCALE GENOMIC DNA]</scope>
    <source>
        <strain evidence="2">SWU-2019</strain>
        <tissue evidence="2">Muscle</tissue>
    </source>
</reference>
<dbReference type="InterPro" id="IPR000719">
    <property type="entry name" value="Prot_kinase_dom"/>
</dbReference>
<evidence type="ECO:0000259" key="1">
    <source>
        <dbReference type="PROSITE" id="PS50011"/>
    </source>
</evidence>
<proteinExistence type="predicted"/>
<dbReference type="InterPro" id="IPR008271">
    <property type="entry name" value="Ser/Thr_kinase_AS"/>
</dbReference>
<dbReference type="PROSITE" id="PS50011">
    <property type="entry name" value="PROTEIN_KINASE_DOM"/>
    <property type="match status" value="1"/>
</dbReference>
<accession>A0A7J6C850</accession>
<dbReference type="SMART" id="SM00220">
    <property type="entry name" value="S_TKc"/>
    <property type="match status" value="1"/>
</dbReference>
<evidence type="ECO:0000313" key="2">
    <source>
        <dbReference type="EMBL" id="KAF4102785.1"/>
    </source>
</evidence>